<reference evidence="3" key="1">
    <citation type="journal article" date="2023" name="IScience">
        <title>Live-bearing cockroach genome reveals convergent evolutionary mechanisms linked to viviparity in insects and beyond.</title>
        <authorList>
            <person name="Fouks B."/>
            <person name="Harrison M.C."/>
            <person name="Mikhailova A.A."/>
            <person name="Marchal E."/>
            <person name="English S."/>
            <person name="Carruthers M."/>
            <person name="Jennings E.C."/>
            <person name="Chiamaka E.L."/>
            <person name="Frigard R.A."/>
            <person name="Pippel M."/>
            <person name="Attardo G.M."/>
            <person name="Benoit J.B."/>
            <person name="Bornberg-Bauer E."/>
            <person name="Tobe S.S."/>
        </authorList>
    </citation>
    <scope>NUCLEOTIDE SEQUENCE</scope>
    <source>
        <strain evidence="3">Stay&amp;Tobe</strain>
    </source>
</reference>
<comment type="caution">
    <text evidence="3">The sequence shown here is derived from an EMBL/GenBank/DDBJ whole genome shotgun (WGS) entry which is preliminary data.</text>
</comment>
<keyword evidence="2" id="KW-1133">Transmembrane helix</keyword>
<sequence length="517" mass="57961">MQHQGKPVSKNNSGNSNIKWWILAGVLAFLAVCAFIGVTLWLGLNFEDINERTVVNKKELSNEDIPDNKQVLFGASSQKSGEETTRRSQRDGNKGEKNKNGDSIINTTSTTETPCDKEIEHAVVEEVSKEQAETITTISKESQTLGSPLYPQPIPETPPFVPISPEEEPETSTLIISTLKSVPISKIPDKKRNSTFIQTLVTTVHDPVTLTTTPVTTEKVSEIVNHSLIKEVEEEEETPDFLDSFFNTPKEEYSKPTTFEDDIASVFLGESDKDVKKFDLSDVVNEKGEHFLPHIFEYPTDRYHPGPELHEYAEIKGEPVLRHSGEVFEDGIDREGLPSLDQESIFYTPGVPERYDGEDPDIAENPFTSFLQNKLQDLYSWLSTDEDLTGKQKSVSGDNSSYSEDLITLVLALNESMNTGNSSILLGKLKEMYYNESKINITDPAVLNNSSSLVSFGLLAFDLLLLKNVQNIAWEEEKVSSEEMMKDPEVLALNALFMSPEKVRQYQVSDIGFFYTF</sequence>
<dbReference type="EMBL" id="JASPKZ010010242">
    <property type="protein sequence ID" value="KAJ9575031.1"/>
    <property type="molecule type" value="Genomic_DNA"/>
</dbReference>
<keyword evidence="4" id="KW-1185">Reference proteome</keyword>
<name>A0AAD7Z709_DIPPU</name>
<evidence type="ECO:0000256" key="2">
    <source>
        <dbReference type="SAM" id="Phobius"/>
    </source>
</evidence>
<keyword evidence="2" id="KW-0472">Membrane</keyword>
<feature type="transmembrane region" description="Helical" evidence="2">
    <location>
        <begin position="20"/>
        <end position="44"/>
    </location>
</feature>
<feature type="compositionally biased region" description="Basic and acidic residues" evidence="1">
    <location>
        <begin position="80"/>
        <end position="100"/>
    </location>
</feature>
<dbReference type="AlphaFoldDB" id="A0AAD7Z709"/>
<evidence type="ECO:0000313" key="4">
    <source>
        <dbReference type="Proteomes" id="UP001233999"/>
    </source>
</evidence>
<reference evidence="3" key="2">
    <citation type="submission" date="2023-05" db="EMBL/GenBank/DDBJ databases">
        <authorList>
            <person name="Fouks B."/>
        </authorList>
    </citation>
    <scope>NUCLEOTIDE SEQUENCE</scope>
    <source>
        <strain evidence="3">Stay&amp;Tobe</strain>
        <tissue evidence="3">Testes</tissue>
    </source>
</reference>
<evidence type="ECO:0000313" key="3">
    <source>
        <dbReference type="EMBL" id="KAJ9575031.1"/>
    </source>
</evidence>
<feature type="compositionally biased region" description="Polar residues" evidence="1">
    <location>
        <begin position="101"/>
        <end position="113"/>
    </location>
</feature>
<keyword evidence="2" id="KW-0812">Transmembrane</keyword>
<proteinExistence type="predicted"/>
<evidence type="ECO:0000256" key="1">
    <source>
        <dbReference type="SAM" id="MobiDB-lite"/>
    </source>
</evidence>
<protein>
    <submittedName>
        <fullName evidence="3">Uncharacterized protein</fullName>
    </submittedName>
</protein>
<gene>
    <name evidence="3" type="ORF">L9F63_007794</name>
</gene>
<feature type="region of interest" description="Disordered" evidence="1">
    <location>
        <begin position="66"/>
        <end position="115"/>
    </location>
</feature>
<dbReference type="Proteomes" id="UP001233999">
    <property type="component" value="Unassembled WGS sequence"/>
</dbReference>
<accession>A0AAD7Z709</accession>
<organism evidence="3 4">
    <name type="scientific">Diploptera punctata</name>
    <name type="common">Pacific beetle cockroach</name>
    <dbReference type="NCBI Taxonomy" id="6984"/>
    <lineage>
        <taxon>Eukaryota</taxon>
        <taxon>Metazoa</taxon>
        <taxon>Ecdysozoa</taxon>
        <taxon>Arthropoda</taxon>
        <taxon>Hexapoda</taxon>
        <taxon>Insecta</taxon>
        <taxon>Pterygota</taxon>
        <taxon>Neoptera</taxon>
        <taxon>Polyneoptera</taxon>
        <taxon>Dictyoptera</taxon>
        <taxon>Blattodea</taxon>
        <taxon>Blaberoidea</taxon>
        <taxon>Blaberidae</taxon>
        <taxon>Diplopterinae</taxon>
        <taxon>Diploptera</taxon>
    </lineage>
</organism>